<protein>
    <submittedName>
        <fullName evidence="1">Uncharacterized protein</fullName>
    </submittedName>
</protein>
<reference evidence="1" key="1">
    <citation type="submission" date="2022-01" db="EMBL/GenBank/DDBJ databases">
        <title>Colwellia maritima, isolated from seawater.</title>
        <authorList>
            <person name="Kristyanto S."/>
            <person name="Jung J."/>
            <person name="Jeon C.O."/>
        </authorList>
    </citation>
    <scope>NUCLEOTIDE SEQUENCE</scope>
    <source>
        <strain evidence="1">MSW7</strain>
    </source>
</reference>
<dbReference type="EMBL" id="JAKKSL010000007">
    <property type="protein sequence ID" value="MCI2286085.1"/>
    <property type="molecule type" value="Genomic_DNA"/>
</dbReference>
<evidence type="ECO:0000313" key="2">
    <source>
        <dbReference type="Proteomes" id="UP001139646"/>
    </source>
</evidence>
<gene>
    <name evidence="1" type="ORF">L3081_25005</name>
</gene>
<dbReference type="Proteomes" id="UP001139646">
    <property type="component" value="Unassembled WGS sequence"/>
</dbReference>
<proteinExistence type="predicted"/>
<comment type="caution">
    <text evidence="1">The sequence shown here is derived from an EMBL/GenBank/DDBJ whole genome shotgun (WGS) entry which is preliminary data.</text>
</comment>
<name>A0ABS9X773_9GAMM</name>
<evidence type="ECO:0000313" key="1">
    <source>
        <dbReference type="EMBL" id="MCI2286085.1"/>
    </source>
</evidence>
<dbReference type="RefSeq" id="WP_242289281.1">
    <property type="nucleotide sequence ID" value="NZ_JAKKSL010000007.1"/>
</dbReference>
<keyword evidence="2" id="KW-1185">Reference proteome</keyword>
<accession>A0ABS9X773</accession>
<organism evidence="1 2">
    <name type="scientific">Colwellia maritima</name>
    <dbReference type="NCBI Taxonomy" id="2912588"/>
    <lineage>
        <taxon>Bacteria</taxon>
        <taxon>Pseudomonadati</taxon>
        <taxon>Pseudomonadota</taxon>
        <taxon>Gammaproteobacteria</taxon>
        <taxon>Alteromonadales</taxon>
        <taxon>Colwelliaceae</taxon>
        <taxon>Colwellia</taxon>
    </lineage>
</organism>
<sequence>MVDKHRELPCTKNLIECIDEIEDMAFCGEEVEPDEYKAWLLTELKGQVNVNHRTNQLHCILKEPYTFDECPTNNVGMQIRALREACKTHLNGHIPFSLELDEDNISNLAFVLKNSVEESVLDSISQKQFEHFCNAGEDCEAYSIDVSCDDWLDHLQEMILALTITFVAITAISDSLRESDSLRDNENV</sequence>